<evidence type="ECO:0000256" key="1">
    <source>
        <dbReference type="SAM" id="MobiDB-lite"/>
    </source>
</evidence>
<gene>
    <name evidence="2" type="ORF">KIN20_034983</name>
</gene>
<dbReference type="Proteomes" id="UP001196413">
    <property type="component" value="Unassembled WGS sequence"/>
</dbReference>
<accession>A0AAD5WJL4</accession>
<protein>
    <submittedName>
        <fullName evidence="2">Uncharacterized protein</fullName>
    </submittedName>
</protein>
<proteinExistence type="predicted"/>
<feature type="compositionally biased region" description="Basic and acidic residues" evidence="1">
    <location>
        <begin position="1"/>
        <end position="10"/>
    </location>
</feature>
<sequence length="134" mass="14959">MKKRTTDVSRTKAYGSRPSKGRTQPYVGTPINALDSIERGLVGTIYLPEISRIHSCTRFTGWYTKNWGGHEKPHGRHTANAMIRILLGNREEGYDAQRSPTSSKCSLGYASKPYGKIGALLVPARVTRRSTDHR</sequence>
<evidence type="ECO:0000313" key="2">
    <source>
        <dbReference type="EMBL" id="KAJ1372742.1"/>
    </source>
</evidence>
<comment type="caution">
    <text evidence="2">The sequence shown here is derived from an EMBL/GenBank/DDBJ whole genome shotgun (WGS) entry which is preliminary data.</text>
</comment>
<name>A0AAD5WJL4_PARTN</name>
<reference evidence="2" key="1">
    <citation type="submission" date="2021-06" db="EMBL/GenBank/DDBJ databases">
        <title>Parelaphostrongylus tenuis whole genome reference sequence.</title>
        <authorList>
            <person name="Garwood T.J."/>
            <person name="Larsen P.A."/>
            <person name="Fountain-Jones N.M."/>
            <person name="Garbe J.R."/>
            <person name="Macchietto M.G."/>
            <person name="Kania S.A."/>
            <person name="Gerhold R.W."/>
            <person name="Richards J.E."/>
            <person name="Wolf T.M."/>
        </authorList>
    </citation>
    <scope>NUCLEOTIDE SEQUENCE</scope>
    <source>
        <strain evidence="2">MNPRO001-30</strain>
        <tissue evidence="2">Meninges</tissue>
    </source>
</reference>
<evidence type="ECO:0000313" key="3">
    <source>
        <dbReference type="Proteomes" id="UP001196413"/>
    </source>
</evidence>
<feature type="region of interest" description="Disordered" evidence="1">
    <location>
        <begin position="1"/>
        <end position="27"/>
    </location>
</feature>
<organism evidence="2 3">
    <name type="scientific">Parelaphostrongylus tenuis</name>
    <name type="common">Meningeal worm</name>
    <dbReference type="NCBI Taxonomy" id="148309"/>
    <lineage>
        <taxon>Eukaryota</taxon>
        <taxon>Metazoa</taxon>
        <taxon>Ecdysozoa</taxon>
        <taxon>Nematoda</taxon>
        <taxon>Chromadorea</taxon>
        <taxon>Rhabditida</taxon>
        <taxon>Rhabditina</taxon>
        <taxon>Rhabditomorpha</taxon>
        <taxon>Strongyloidea</taxon>
        <taxon>Metastrongylidae</taxon>
        <taxon>Parelaphostrongylus</taxon>
    </lineage>
</organism>
<dbReference type="EMBL" id="JAHQIW010007180">
    <property type="protein sequence ID" value="KAJ1372742.1"/>
    <property type="molecule type" value="Genomic_DNA"/>
</dbReference>
<dbReference type="AlphaFoldDB" id="A0AAD5WJL4"/>
<keyword evidence="3" id="KW-1185">Reference proteome</keyword>